<evidence type="ECO:0000259" key="2">
    <source>
        <dbReference type="PROSITE" id="PS51184"/>
    </source>
</evidence>
<evidence type="ECO:0000259" key="1">
    <source>
        <dbReference type="PROSITE" id="PS51183"/>
    </source>
</evidence>
<dbReference type="EMBL" id="MLFT02000010">
    <property type="protein sequence ID" value="PHT35771.1"/>
    <property type="molecule type" value="Genomic_DNA"/>
</dbReference>
<feature type="domain" description="JmjC" evidence="2">
    <location>
        <begin position="160"/>
        <end position="335"/>
    </location>
</feature>
<dbReference type="Gene3D" id="2.60.120.650">
    <property type="entry name" value="Cupin"/>
    <property type="match status" value="3"/>
</dbReference>
<dbReference type="GO" id="GO:0010468">
    <property type="term" value="P:regulation of gene expression"/>
    <property type="evidence" value="ECO:0007669"/>
    <property type="project" value="TreeGrafter"/>
</dbReference>
<sequence length="523" mass="59555">MVWSFDCLWVQFISQSSSSCAYLPKGVIRGCSSFHNCQKVIARSLPELARIPSLDEAPVFHPTEEEFEDTLKYIANILPHIKNYGVCRIVPPSSWKPPCRFNEEDTRYGVNTHIQRISDLLSLFFRKRLVGAHKKTSNRRQKILSMKSDLGHDMELKQFDCSKEHFEFESGPKFKLKQHQQQQTQCIPTKWGLGRIRCAPWNGTETSGFPLKTNPRDVTDCPQHVESGWNLNITRKLQDSLLCFESCSSSSILLPWLSVGMCFSSNHWATQFSPSILTSEDIAVYHCVQNPREFVLILPGAYHAEFDCGFNCYELEKFAPFDWLPHGQNAVELYREQDRKTSISHDKLLLEAAAEAIRSLGELTRQNKNYFDNAKWRAICRNYGYLTKALLLLDQLELRVLESASLPPQGRGKLCACAWSEKYLLIRFEIDELNIMVEAFDRKMPEKMEGGMVTVKDEPVIPDVELAESKSHRSTSRQAPGIQQYKKVDVFFASSVGPSTTTNTLHRISGSCVGAADALNHRS</sequence>
<organism evidence="3 4">
    <name type="scientific">Capsicum baccatum</name>
    <name type="common">Peruvian pepper</name>
    <dbReference type="NCBI Taxonomy" id="33114"/>
    <lineage>
        <taxon>Eukaryota</taxon>
        <taxon>Viridiplantae</taxon>
        <taxon>Streptophyta</taxon>
        <taxon>Embryophyta</taxon>
        <taxon>Tracheophyta</taxon>
        <taxon>Spermatophyta</taxon>
        <taxon>Magnoliopsida</taxon>
        <taxon>eudicotyledons</taxon>
        <taxon>Gunneridae</taxon>
        <taxon>Pentapetalae</taxon>
        <taxon>asterids</taxon>
        <taxon>lamiids</taxon>
        <taxon>Solanales</taxon>
        <taxon>Solanaceae</taxon>
        <taxon>Solanoideae</taxon>
        <taxon>Capsiceae</taxon>
        <taxon>Capsicum</taxon>
    </lineage>
</organism>
<dbReference type="SUPFAM" id="SSF51197">
    <property type="entry name" value="Clavaminate synthase-like"/>
    <property type="match status" value="1"/>
</dbReference>
<name>A0A2G2VS15_CAPBA</name>
<dbReference type="Proteomes" id="UP000224567">
    <property type="component" value="Unassembled WGS sequence"/>
</dbReference>
<dbReference type="Pfam" id="PF02375">
    <property type="entry name" value="JmjN"/>
    <property type="match status" value="1"/>
</dbReference>
<dbReference type="PROSITE" id="PS51184">
    <property type="entry name" value="JMJC"/>
    <property type="match status" value="1"/>
</dbReference>
<dbReference type="PANTHER" id="PTHR10694:SF100">
    <property type="entry name" value="LYSINE-SPECIFIC DEMETHYLASE JMJ16 ISOFORM X1"/>
    <property type="match status" value="1"/>
</dbReference>
<dbReference type="InterPro" id="IPR003349">
    <property type="entry name" value="JmjN"/>
</dbReference>
<reference evidence="4" key="2">
    <citation type="journal article" date="2017" name="J. Anim. Genet.">
        <title>Multiple reference genome sequences of hot pepper reveal the massive evolution of plant disease resistance genes by retroduplication.</title>
        <authorList>
            <person name="Kim S."/>
            <person name="Park J."/>
            <person name="Yeom S.-I."/>
            <person name="Kim Y.-M."/>
            <person name="Seo E."/>
            <person name="Kim K.-T."/>
            <person name="Kim M.-S."/>
            <person name="Lee J.M."/>
            <person name="Cheong K."/>
            <person name="Shin H.-S."/>
            <person name="Kim S.-B."/>
            <person name="Han K."/>
            <person name="Lee J."/>
            <person name="Park M."/>
            <person name="Lee H.-A."/>
            <person name="Lee H.-Y."/>
            <person name="Lee Y."/>
            <person name="Oh S."/>
            <person name="Lee J.H."/>
            <person name="Choi E."/>
            <person name="Choi E."/>
            <person name="Lee S.E."/>
            <person name="Jeon J."/>
            <person name="Kim H."/>
            <person name="Choi G."/>
            <person name="Song H."/>
            <person name="Lee J."/>
            <person name="Lee S.-C."/>
            <person name="Kwon J.-K."/>
            <person name="Lee H.-Y."/>
            <person name="Koo N."/>
            <person name="Hong Y."/>
            <person name="Kim R.W."/>
            <person name="Kang W.-H."/>
            <person name="Huh J.H."/>
            <person name="Kang B.-C."/>
            <person name="Yang T.-J."/>
            <person name="Lee Y.-H."/>
            <person name="Bennetzen J.L."/>
            <person name="Choi D."/>
        </authorList>
    </citation>
    <scope>NUCLEOTIDE SEQUENCE [LARGE SCALE GENOMIC DNA]</scope>
    <source>
        <strain evidence="4">cv. PBC81</strain>
    </source>
</reference>
<dbReference type="GO" id="GO:0000785">
    <property type="term" value="C:chromatin"/>
    <property type="evidence" value="ECO:0007669"/>
    <property type="project" value="TreeGrafter"/>
</dbReference>
<feature type="domain" description="JmjN" evidence="1">
    <location>
        <begin position="57"/>
        <end position="98"/>
    </location>
</feature>
<comment type="caution">
    <text evidence="3">The sequence shown here is derived from an EMBL/GenBank/DDBJ whole genome shotgun (WGS) entry which is preliminary data.</text>
</comment>
<dbReference type="PANTHER" id="PTHR10694">
    <property type="entry name" value="LYSINE-SPECIFIC DEMETHYLASE"/>
    <property type="match status" value="1"/>
</dbReference>
<dbReference type="AlphaFoldDB" id="A0A2G2VS15"/>
<keyword evidence="4" id="KW-1185">Reference proteome</keyword>
<reference evidence="3 4" key="1">
    <citation type="journal article" date="2017" name="Genome Biol.">
        <title>New reference genome sequences of hot pepper reveal the massive evolution of plant disease-resistance genes by retroduplication.</title>
        <authorList>
            <person name="Kim S."/>
            <person name="Park J."/>
            <person name="Yeom S.I."/>
            <person name="Kim Y.M."/>
            <person name="Seo E."/>
            <person name="Kim K.T."/>
            <person name="Kim M.S."/>
            <person name="Lee J.M."/>
            <person name="Cheong K."/>
            <person name="Shin H.S."/>
            <person name="Kim S.B."/>
            <person name="Han K."/>
            <person name="Lee J."/>
            <person name="Park M."/>
            <person name="Lee H.A."/>
            <person name="Lee H.Y."/>
            <person name="Lee Y."/>
            <person name="Oh S."/>
            <person name="Lee J.H."/>
            <person name="Choi E."/>
            <person name="Choi E."/>
            <person name="Lee S.E."/>
            <person name="Jeon J."/>
            <person name="Kim H."/>
            <person name="Choi G."/>
            <person name="Song H."/>
            <person name="Lee J."/>
            <person name="Lee S.C."/>
            <person name="Kwon J.K."/>
            <person name="Lee H.Y."/>
            <person name="Koo N."/>
            <person name="Hong Y."/>
            <person name="Kim R.W."/>
            <person name="Kang W.H."/>
            <person name="Huh J.H."/>
            <person name="Kang B.C."/>
            <person name="Yang T.J."/>
            <person name="Lee Y.H."/>
            <person name="Bennetzen J.L."/>
            <person name="Choi D."/>
        </authorList>
    </citation>
    <scope>NUCLEOTIDE SEQUENCE [LARGE SCALE GENOMIC DNA]</scope>
    <source>
        <strain evidence="4">cv. PBC81</strain>
    </source>
</reference>
<dbReference type="GO" id="GO:0005634">
    <property type="term" value="C:nucleus"/>
    <property type="evidence" value="ECO:0007669"/>
    <property type="project" value="TreeGrafter"/>
</dbReference>
<proteinExistence type="predicted"/>
<dbReference type="OrthoDB" id="1678912at2759"/>
<evidence type="ECO:0000313" key="3">
    <source>
        <dbReference type="EMBL" id="PHT35771.1"/>
    </source>
</evidence>
<accession>A0A2G2VS15</accession>
<dbReference type="SMART" id="SM00558">
    <property type="entry name" value="JmjC"/>
    <property type="match status" value="1"/>
</dbReference>
<dbReference type="InterPro" id="IPR003347">
    <property type="entry name" value="JmjC_dom"/>
</dbReference>
<evidence type="ECO:0000313" key="4">
    <source>
        <dbReference type="Proteomes" id="UP000224567"/>
    </source>
</evidence>
<dbReference type="STRING" id="33114.A0A2G2VS15"/>
<evidence type="ECO:0008006" key="5">
    <source>
        <dbReference type="Google" id="ProtNLM"/>
    </source>
</evidence>
<dbReference type="GO" id="GO:0034647">
    <property type="term" value="F:histone H3K4me/H3K4me2/H3K4me3 demethylase activity"/>
    <property type="evidence" value="ECO:0007669"/>
    <property type="project" value="TreeGrafter"/>
</dbReference>
<dbReference type="Pfam" id="PF02373">
    <property type="entry name" value="JmjC"/>
    <property type="match status" value="1"/>
</dbReference>
<dbReference type="PROSITE" id="PS51183">
    <property type="entry name" value="JMJN"/>
    <property type="match status" value="1"/>
</dbReference>
<protein>
    <recommendedName>
        <fullName evidence="5">Lysine-specific demethylase JMJ16</fullName>
    </recommendedName>
</protein>
<dbReference type="SMART" id="SM00545">
    <property type="entry name" value="JmjN"/>
    <property type="match status" value="1"/>
</dbReference>
<gene>
    <name evidence="3" type="ORF">CQW23_23471</name>
</gene>